<keyword evidence="2" id="KW-1185">Reference proteome</keyword>
<reference evidence="1" key="1">
    <citation type="submission" date="2019-04" db="EMBL/GenBank/DDBJ databases">
        <title>Microbes associate with the intestines of laboratory mice.</title>
        <authorList>
            <person name="Navarre W."/>
            <person name="Wong E."/>
            <person name="Huang K."/>
            <person name="Tropini C."/>
            <person name="Ng K."/>
            <person name="Yu B."/>
        </authorList>
    </citation>
    <scope>NUCLEOTIDE SEQUENCE</scope>
    <source>
        <strain evidence="1">NM04_E33</strain>
    </source>
</reference>
<proteinExistence type="predicted"/>
<comment type="caution">
    <text evidence="1">The sequence shown here is derived from an EMBL/GenBank/DDBJ whole genome shotgun (WGS) entry which is preliminary data.</text>
</comment>
<dbReference type="EMBL" id="SRYB01000016">
    <property type="protein sequence ID" value="TGY78184.1"/>
    <property type="molecule type" value="Genomic_DNA"/>
</dbReference>
<evidence type="ECO:0000313" key="2">
    <source>
        <dbReference type="Proteomes" id="UP000306319"/>
    </source>
</evidence>
<accession>A0AC61RCH5</accession>
<gene>
    <name evidence="1" type="ORF">E5331_11635</name>
</gene>
<evidence type="ECO:0000313" key="1">
    <source>
        <dbReference type="EMBL" id="TGY78184.1"/>
    </source>
</evidence>
<name>A0AC61RCH5_9BACT</name>
<organism evidence="1 2">
    <name type="scientific">Lepagella muris</name>
    <dbReference type="NCBI Taxonomy" id="3032870"/>
    <lineage>
        <taxon>Bacteria</taxon>
        <taxon>Pseudomonadati</taxon>
        <taxon>Bacteroidota</taxon>
        <taxon>Bacteroidia</taxon>
        <taxon>Bacteroidales</taxon>
        <taxon>Muribaculaceae</taxon>
        <taxon>Lepagella</taxon>
    </lineage>
</organism>
<sequence>MVAADASAPLGKGLVKNGLPVIVDFSAEWCPPCRKLKPIFTELKGVYAGKVDFVTVNVDSMPELSQDFRVESIPALIYLNAEGEEIYRSVGFQTGEQIKSDISKYFSK</sequence>
<dbReference type="Proteomes" id="UP000306319">
    <property type="component" value="Unassembled WGS sequence"/>
</dbReference>
<protein>
    <submittedName>
        <fullName evidence="1">Thioredoxin</fullName>
    </submittedName>
</protein>